<dbReference type="STRING" id="1296100.A0A1B9G972"/>
<evidence type="ECO:0000313" key="5">
    <source>
        <dbReference type="EMBL" id="WVW81699.1"/>
    </source>
</evidence>
<dbReference type="EMBL" id="KI894019">
    <property type="protein sequence ID" value="OCF27557.1"/>
    <property type="molecule type" value="Genomic_DNA"/>
</dbReference>
<feature type="compositionally biased region" description="Basic and acidic residues" evidence="1">
    <location>
        <begin position="568"/>
        <end position="592"/>
    </location>
</feature>
<feature type="compositionally biased region" description="Basic and acidic residues" evidence="1">
    <location>
        <begin position="441"/>
        <end position="464"/>
    </location>
</feature>
<reference evidence="5" key="4">
    <citation type="submission" date="2024-02" db="EMBL/GenBank/DDBJ databases">
        <title>Comparative genomics of Cryptococcus and Kwoniella reveals pathogenesis evolution and contrasting modes of karyotype evolution via chromosome fusion or intercentromeric recombination.</title>
        <authorList>
            <person name="Coelho M.A."/>
            <person name="David-Palma M."/>
            <person name="Shea T."/>
            <person name="Bowers K."/>
            <person name="McGinley-Smith S."/>
            <person name="Mohammad A.W."/>
            <person name="Gnirke A."/>
            <person name="Yurkov A.M."/>
            <person name="Nowrousian M."/>
            <person name="Sun S."/>
            <person name="Cuomo C.A."/>
            <person name="Heitman J."/>
        </authorList>
    </citation>
    <scope>NUCLEOTIDE SEQUENCE</scope>
    <source>
        <strain evidence="5">CBS 10118</strain>
    </source>
</reference>
<feature type="compositionally biased region" description="Low complexity" evidence="1">
    <location>
        <begin position="400"/>
        <end position="409"/>
    </location>
</feature>
<feature type="compositionally biased region" description="Polar residues" evidence="1">
    <location>
        <begin position="266"/>
        <end position="275"/>
    </location>
</feature>
<keyword evidence="2" id="KW-0812">Transmembrane</keyword>
<feature type="compositionally biased region" description="Basic and acidic residues" evidence="1">
    <location>
        <begin position="605"/>
        <end position="634"/>
    </location>
</feature>
<protein>
    <submittedName>
        <fullName evidence="4">Uncharacterized protein</fullName>
    </submittedName>
</protein>
<evidence type="ECO:0000256" key="1">
    <source>
        <dbReference type="SAM" id="MobiDB-lite"/>
    </source>
</evidence>
<dbReference type="OrthoDB" id="2565399at2759"/>
<feature type="compositionally biased region" description="Basic and acidic residues" evidence="1">
    <location>
        <begin position="320"/>
        <end position="337"/>
    </location>
</feature>
<proteinExistence type="predicted"/>
<dbReference type="Proteomes" id="UP000092730">
    <property type="component" value="Chromosome 2"/>
</dbReference>
<feature type="signal peptide" evidence="3">
    <location>
        <begin position="1"/>
        <end position="28"/>
    </location>
</feature>
<reference evidence="4" key="1">
    <citation type="submission" date="2013-07" db="EMBL/GenBank/DDBJ databases">
        <title>The Genome Sequence of Cryptococcus bestiolae CBS10118.</title>
        <authorList>
            <consortium name="The Broad Institute Genome Sequencing Platform"/>
            <person name="Cuomo C."/>
            <person name="Litvintseva A."/>
            <person name="Chen Y."/>
            <person name="Heitman J."/>
            <person name="Sun S."/>
            <person name="Springer D."/>
            <person name="Dromer F."/>
            <person name="Young S.K."/>
            <person name="Zeng Q."/>
            <person name="Gargeya S."/>
            <person name="Fitzgerald M."/>
            <person name="Abouelleil A."/>
            <person name="Alvarado L."/>
            <person name="Berlin A.M."/>
            <person name="Chapman S.B."/>
            <person name="Dewar J."/>
            <person name="Goldberg J."/>
            <person name="Griggs A."/>
            <person name="Gujja S."/>
            <person name="Hansen M."/>
            <person name="Howarth C."/>
            <person name="Imamovic A."/>
            <person name="Larimer J."/>
            <person name="McCowan C."/>
            <person name="Murphy C."/>
            <person name="Pearson M."/>
            <person name="Priest M."/>
            <person name="Roberts A."/>
            <person name="Saif S."/>
            <person name="Shea T."/>
            <person name="Sykes S."/>
            <person name="Wortman J."/>
            <person name="Nusbaum C."/>
            <person name="Birren B."/>
        </authorList>
    </citation>
    <scope>NUCLEOTIDE SEQUENCE [LARGE SCALE GENOMIC DNA]</scope>
    <source>
        <strain evidence="4">CBS 10118</strain>
    </source>
</reference>
<dbReference type="VEuPathDB" id="FungiDB:I302_02399"/>
<feature type="compositionally biased region" description="Basic and acidic residues" evidence="1">
    <location>
        <begin position="644"/>
        <end position="657"/>
    </location>
</feature>
<reference evidence="5" key="2">
    <citation type="submission" date="2013-07" db="EMBL/GenBank/DDBJ databases">
        <authorList>
            <consortium name="The Broad Institute Genome Sequencing Platform"/>
            <person name="Cuomo C."/>
            <person name="Litvintseva A."/>
            <person name="Chen Y."/>
            <person name="Heitman J."/>
            <person name="Sun S."/>
            <person name="Springer D."/>
            <person name="Dromer F."/>
            <person name="Young S.K."/>
            <person name="Zeng Q."/>
            <person name="Gargeya S."/>
            <person name="Fitzgerald M."/>
            <person name="Abouelleil A."/>
            <person name="Alvarado L."/>
            <person name="Berlin A.M."/>
            <person name="Chapman S.B."/>
            <person name="Dewar J."/>
            <person name="Goldberg J."/>
            <person name="Griggs A."/>
            <person name="Gujja S."/>
            <person name="Hansen M."/>
            <person name="Howarth C."/>
            <person name="Imamovic A."/>
            <person name="Larimer J."/>
            <person name="McCowan C."/>
            <person name="Murphy C."/>
            <person name="Pearson M."/>
            <person name="Priest M."/>
            <person name="Roberts A."/>
            <person name="Saif S."/>
            <person name="Shea T."/>
            <person name="Sykes S."/>
            <person name="Wortman J."/>
            <person name="Nusbaum C."/>
            <person name="Birren B."/>
        </authorList>
    </citation>
    <scope>NUCLEOTIDE SEQUENCE</scope>
    <source>
        <strain evidence="5">CBS 10118</strain>
    </source>
</reference>
<dbReference type="RefSeq" id="XP_019048627.1">
    <property type="nucleotide sequence ID" value="XM_019189065.1"/>
</dbReference>
<keyword evidence="2" id="KW-1133">Transmembrane helix</keyword>
<dbReference type="KEGG" id="kbi:30206798"/>
<feature type="compositionally biased region" description="Low complexity" evidence="1">
    <location>
        <begin position="365"/>
        <end position="374"/>
    </location>
</feature>
<feature type="compositionally biased region" description="Low complexity" evidence="1">
    <location>
        <begin position="288"/>
        <end position="303"/>
    </location>
</feature>
<feature type="compositionally biased region" description="Pro residues" evidence="1">
    <location>
        <begin position="350"/>
        <end position="364"/>
    </location>
</feature>
<feature type="region of interest" description="Disordered" evidence="1">
    <location>
        <begin position="130"/>
        <end position="657"/>
    </location>
</feature>
<keyword evidence="2" id="KW-0472">Membrane</keyword>
<evidence type="ECO:0000313" key="4">
    <source>
        <dbReference type="EMBL" id="OCF27557.1"/>
    </source>
</evidence>
<name>A0A1B9G972_9TREE</name>
<sequence>MFSVTYKSLNSLILLSLLLLFVSPKTLAQTAATADTTDNDDDDDDGDAGEVDCEYEGNVKNYLTCAKNKISTPMLIGAGIGITLGVFLLSFLCIWLTKKRRRRAAAQKDQNQDQITQQIVNVDLNDLEKNQPKEFFYPDDTKIPLPEKHTKPINPSNEDKSRSFELLAPPLPKPKHSQTPSNASSISNSSSTSNRPTVLNDGPTSLRPTPSLRKGSRDELYANSQGQPLKHAPSTRRPNPTFHKHMNQVSINGSIHDAPAPGPAQVQVSDGSGSPVQMDGKRELEITNPNPQSNPPSRQSSLSLDKDKDYRPFSSHSYPRHPEVAHHRPGEANDRRSITHLPKPTTRSSVPPPPYALGPQPPAPSAQHASNSHSTKPQMPLRGASQKTLPLPPVLEDSRVSSSPSVSSRQTTLALPKVGGETEDDGRSGTFGPDLGVAQGMKREVMARFESEEEKGTSGEKKEGGSAIEDEAKSGVTKSSSDGKVEVDVPTKPTSTSNADDSSITHRSKSENQSEVIRGESQGEAENQTKTKTKTRRKELRQTNLIPSYYVKSHGVTFADEDEAVPSAEKESEQNTQEQEREQKVKQAEEQQGKSTNEAEGGLQGDERELPNLFDKNKPSEQPAKEKNTKEKKDKKSKHKKSKKSEEKKEESRVERV</sequence>
<feature type="compositionally biased region" description="Basic and acidic residues" evidence="1">
    <location>
        <begin position="139"/>
        <end position="150"/>
    </location>
</feature>
<feature type="transmembrane region" description="Helical" evidence="2">
    <location>
        <begin position="74"/>
        <end position="96"/>
    </location>
</feature>
<accession>A0A1B9G972</accession>
<dbReference type="EMBL" id="CP144542">
    <property type="protein sequence ID" value="WVW81699.1"/>
    <property type="molecule type" value="Genomic_DNA"/>
</dbReference>
<keyword evidence="6" id="KW-1185">Reference proteome</keyword>
<dbReference type="AlphaFoldDB" id="A0A1B9G972"/>
<gene>
    <name evidence="4" type="ORF">I302_02399</name>
    <name evidence="5" type="ORF">I302_103694</name>
</gene>
<dbReference type="GeneID" id="30206798"/>
<organism evidence="4">
    <name type="scientific">Kwoniella bestiolae CBS 10118</name>
    <dbReference type="NCBI Taxonomy" id="1296100"/>
    <lineage>
        <taxon>Eukaryota</taxon>
        <taxon>Fungi</taxon>
        <taxon>Dikarya</taxon>
        <taxon>Basidiomycota</taxon>
        <taxon>Agaricomycotina</taxon>
        <taxon>Tremellomycetes</taxon>
        <taxon>Tremellales</taxon>
        <taxon>Cryptococcaceae</taxon>
        <taxon>Kwoniella</taxon>
    </lineage>
</organism>
<evidence type="ECO:0000256" key="2">
    <source>
        <dbReference type="SAM" id="Phobius"/>
    </source>
</evidence>
<feature type="compositionally biased region" description="Low complexity" evidence="1">
    <location>
        <begin position="181"/>
        <end position="194"/>
    </location>
</feature>
<evidence type="ECO:0000256" key="3">
    <source>
        <dbReference type="SAM" id="SignalP"/>
    </source>
</evidence>
<reference evidence="4" key="3">
    <citation type="submission" date="2014-01" db="EMBL/GenBank/DDBJ databases">
        <title>Evolution of pathogenesis and genome organization in the Tremellales.</title>
        <authorList>
            <person name="Cuomo C."/>
            <person name="Litvintseva A."/>
            <person name="Heitman J."/>
            <person name="Chen Y."/>
            <person name="Sun S."/>
            <person name="Springer D."/>
            <person name="Dromer F."/>
            <person name="Young S."/>
            <person name="Zeng Q."/>
            <person name="Chapman S."/>
            <person name="Gujja S."/>
            <person name="Saif S."/>
            <person name="Birren B."/>
        </authorList>
    </citation>
    <scope>NUCLEOTIDE SEQUENCE</scope>
    <source>
        <strain evidence="4">CBS 10118</strain>
    </source>
</reference>
<feature type="chain" id="PRO_5042334922" evidence="3">
    <location>
        <begin position="29"/>
        <end position="657"/>
    </location>
</feature>
<keyword evidence="3" id="KW-0732">Signal</keyword>
<feature type="compositionally biased region" description="Polar residues" evidence="1">
    <location>
        <begin position="492"/>
        <end position="502"/>
    </location>
</feature>
<evidence type="ECO:0000313" key="6">
    <source>
        <dbReference type="Proteomes" id="UP000092730"/>
    </source>
</evidence>